<evidence type="ECO:0000313" key="11">
    <source>
        <dbReference type="Proteomes" id="UP001206206"/>
    </source>
</evidence>
<feature type="transmembrane region" description="Helical" evidence="8">
    <location>
        <begin position="192"/>
        <end position="213"/>
    </location>
</feature>
<evidence type="ECO:0000256" key="4">
    <source>
        <dbReference type="ARBA" id="ARBA00022692"/>
    </source>
</evidence>
<comment type="subcellular location">
    <subcellularLocation>
        <location evidence="1">Cell membrane</location>
        <topology evidence="1">Multi-pass membrane protein</topology>
    </subcellularLocation>
</comment>
<feature type="domain" description="Membrane transport protein MMPL" evidence="9">
    <location>
        <begin position="76"/>
        <end position="355"/>
    </location>
</feature>
<feature type="transmembrane region" description="Helical" evidence="8">
    <location>
        <begin position="267"/>
        <end position="288"/>
    </location>
</feature>
<evidence type="ECO:0000256" key="5">
    <source>
        <dbReference type="ARBA" id="ARBA00022989"/>
    </source>
</evidence>
<feature type="transmembrane region" description="Helical" evidence="8">
    <location>
        <begin position="219"/>
        <end position="240"/>
    </location>
</feature>
<dbReference type="SUPFAM" id="SSF82866">
    <property type="entry name" value="Multidrug efflux transporter AcrB transmembrane domain"/>
    <property type="match status" value="2"/>
</dbReference>
<proteinExistence type="inferred from homology"/>
<feature type="region of interest" description="Disordered" evidence="7">
    <location>
        <begin position="688"/>
        <end position="755"/>
    </location>
</feature>
<feature type="compositionally biased region" description="Basic residues" evidence="7">
    <location>
        <begin position="715"/>
        <end position="737"/>
    </location>
</feature>
<evidence type="ECO:0000256" key="3">
    <source>
        <dbReference type="ARBA" id="ARBA00022475"/>
    </source>
</evidence>
<keyword evidence="3" id="KW-1003">Cell membrane</keyword>
<evidence type="ECO:0000256" key="8">
    <source>
        <dbReference type="SAM" id="Phobius"/>
    </source>
</evidence>
<reference evidence="10 11" key="1">
    <citation type="submission" date="2022-06" db="EMBL/GenBank/DDBJ databases">
        <title>Draft genome sequence of type strain Streptomyces rubrisoli DSM 42083.</title>
        <authorList>
            <person name="Duangmal K."/>
            <person name="Klaysubun C."/>
        </authorList>
    </citation>
    <scope>NUCLEOTIDE SEQUENCE [LARGE SCALE GENOMIC DNA]</scope>
    <source>
        <strain evidence="10 11">DSM 42083</strain>
    </source>
</reference>
<dbReference type="Proteomes" id="UP001206206">
    <property type="component" value="Unassembled WGS sequence"/>
</dbReference>
<evidence type="ECO:0000256" key="7">
    <source>
        <dbReference type="SAM" id="MobiDB-lite"/>
    </source>
</evidence>
<organism evidence="10 11">
    <name type="scientific">Streptantibioticus rubrisoli</name>
    <dbReference type="NCBI Taxonomy" id="1387313"/>
    <lineage>
        <taxon>Bacteria</taxon>
        <taxon>Bacillati</taxon>
        <taxon>Actinomycetota</taxon>
        <taxon>Actinomycetes</taxon>
        <taxon>Kitasatosporales</taxon>
        <taxon>Streptomycetaceae</taxon>
        <taxon>Streptantibioticus</taxon>
    </lineage>
</organism>
<dbReference type="PANTHER" id="PTHR33406">
    <property type="entry name" value="MEMBRANE PROTEIN MJ1562-RELATED"/>
    <property type="match status" value="1"/>
</dbReference>
<dbReference type="PANTHER" id="PTHR33406:SF11">
    <property type="entry name" value="MEMBRANE PROTEIN SCO6666-RELATED"/>
    <property type="match status" value="1"/>
</dbReference>
<dbReference type="Pfam" id="PF03176">
    <property type="entry name" value="MMPL"/>
    <property type="match status" value="2"/>
</dbReference>
<gene>
    <name evidence="10" type="ORF">NON19_06380</name>
</gene>
<evidence type="ECO:0000259" key="9">
    <source>
        <dbReference type="Pfam" id="PF03176"/>
    </source>
</evidence>
<feature type="transmembrane region" description="Helical" evidence="8">
    <location>
        <begin position="12"/>
        <end position="32"/>
    </location>
</feature>
<comment type="similarity">
    <text evidence="2">Belongs to the resistance-nodulation-cell division (RND) (TC 2.A.6) family. MmpL subfamily.</text>
</comment>
<feature type="compositionally biased region" description="Low complexity" evidence="7">
    <location>
        <begin position="738"/>
        <end position="749"/>
    </location>
</feature>
<dbReference type="EMBL" id="JANFNH010000003">
    <property type="protein sequence ID" value="MCQ4041662.1"/>
    <property type="molecule type" value="Genomic_DNA"/>
</dbReference>
<keyword evidence="6 8" id="KW-0472">Membrane</keyword>
<dbReference type="RefSeq" id="WP_255925647.1">
    <property type="nucleotide sequence ID" value="NZ_JANFNH010000003.1"/>
</dbReference>
<evidence type="ECO:0000256" key="2">
    <source>
        <dbReference type="ARBA" id="ARBA00010157"/>
    </source>
</evidence>
<feature type="transmembrane region" description="Helical" evidence="8">
    <location>
        <begin position="569"/>
        <end position="591"/>
    </location>
</feature>
<protein>
    <submittedName>
        <fullName evidence="10">MMPL family transporter</fullName>
    </submittedName>
</protein>
<evidence type="ECO:0000256" key="6">
    <source>
        <dbReference type="ARBA" id="ARBA00023136"/>
    </source>
</evidence>
<feature type="domain" description="Membrane transport protein MMPL" evidence="9">
    <location>
        <begin position="449"/>
        <end position="680"/>
    </location>
</feature>
<sequence length="755" mass="78620">MTQQGPRQRAWWIILCAALVGVAAVLLAPLAFGALSTGGAVATGTEAERARQRAEQLGVPAPDLVLALPHRPEEATRVVRALAREPDVRAVWSAGTTGDPWLRSRDGRTELVEVRLRGTDKDRKHAAPQVVAAARSAVPRLKVAASGEAWADRTVDETVERDLRRAEVLAAPALFVILVLAYGSLVSAALPVLVAGLAVGCTLPVLGLLARAVDMPRPAVNAASAIGLGLAVDYSLFLLARVREETARGMGLEAALAAARRSSGRSVVFSAGAITACLAPVLLVPVPLLRALSMAGMVVTVLAAVIALTVLPACLLLLGPRAGAWDPLARWRRTRTGEPSRFWRRTAQAVTARPVWAGGLVVVLLVLLAAPFSQVRLGVVDDRTLPPTTAAAAAAERVRTEFAAPPDRLLTVVVTGPDATAGAAAYADRLHALAGVAAVHIARTLPAQQAAVLLVVAPAAPGTRASDDAVRAVRNTPAPGDAAVGGRAAAVTDTADAVVGALPWCLTSLGVGLALLLGLFTRSVVAPLKALAVAAVSLGASLGALVLIFQEGHGRTLLGGFTVTHVLDVSTLLFVLLITLALSVDYEVFLLGRIREEYLRCGDNRTAIVDGIARTGRLMTSAALAVALSTAAMGTSDVALLKLIGIGVALGALVDAAFVRGVLVPAVMSALGPANWWAPSIRIPAARQLTARPEKTKRDPWGNACHTPPPQLHPATHHRPKARRPLHGSRPSGRRSRPTTTPSTKSWPRWRAPPS</sequence>
<evidence type="ECO:0000256" key="1">
    <source>
        <dbReference type="ARBA" id="ARBA00004651"/>
    </source>
</evidence>
<dbReference type="InterPro" id="IPR004869">
    <property type="entry name" value="MMPL_dom"/>
</dbReference>
<evidence type="ECO:0000313" key="10">
    <source>
        <dbReference type="EMBL" id="MCQ4041662.1"/>
    </source>
</evidence>
<keyword evidence="11" id="KW-1185">Reference proteome</keyword>
<dbReference type="Gene3D" id="1.20.1640.10">
    <property type="entry name" value="Multidrug efflux transporter AcrB transmembrane domain"/>
    <property type="match status" value="2"/>
</dbReference>
<feature type="transmembrane region" description="Helical" evidence="8">
    <location>
        <begin position="528"/>
        <end position="549"/>
    </location>
</feature>
<dbReference type="InterPro" id="IPR050545">
    <property type="entry name" value="Mycobact_MmpL"/>
</dbReference>
<feature type="transmembrane region" description="Helical" evidence="8">
    <location>
        <begin position="501"/>
        <end position="521"/>
    </location>
</feature>
<name>A0ABT1P8G7_9ACTN</name>
<feature type="transmembrane region" description="Helical" evidence="8">
    <location>
        <begin position="354"/>
        <end position="372"/>
    </location>
</feature>
<comment type="caution">
    <text evidence="10">The sequence shown here is derived from an EMBL/GenBank/DDBJ whole genome shotgun (WGS) entry which is preliminary data.</text>
</comment>
<feature type="transmembrane region" description="Helical" evidence="8">
    <location>
        <begin position="294"/>
        <end position="318"/>
    </location>
</feature>
<keyword evidence="4 8" id="KW-0812">Transmembrane</keyword>
<keyword evidence="5 8" id="KW-1133">Transmembrane helix</keyword>
<accession>A0ABT1P8G7</accession>